<evidence type="ECO:0000256" key="1">
    <source>
        <dbReference type="SAM" id="MobiDB-lite"/>
    </source>
</evidence>
<reference evidence="2" key="1">
    <citation type="submission" date="2019-12" db="EMBL/GenBank/DDBJ databases">
        <title>High-Quality draft genome sequences of three cyanobacteria isolated from the limestone walls of the Old Cathedral of Coimbra.</title>
        <authorList>
            <person name="Tiago I."/>
            <person name="Soares F."/>
            <person name="Portugal A."/>
        </authorList>
    </citation>
    <scope>NUCLEOTIDE SEQUENCE</scope>
    <source>
        <strain evidence="2">A</strain>
    </source>
</reference>
<evidence type="ECO:0000313" key="3">
    <source>
        <dbReference type="Proteomes" id="UP000646053"/>
    </source>
</evidence>
<protein>
    <submittedName>
        <fullName evidence="2">Resolvase</fullName>
    </submittedName>
</protein>
<organism evidence="2 3">
    <name type="scientific">Myxacorys almedinensis A</name>
    <dbReference type="NCBI Taxonomy" id="2690445"/>
    <lineage>
        <taxon>Bacteria</taxon>
        <taxon>Bacillati</taxon>
        <taxon>Cyanobacteriota</taxon>
        <taxon>Cyanophyceae</taxon>
        <taxon>Leptolyngbyales</taxon>
        <taxon>Leptolyngbyaceae</taxon>
        <taxon>Myxacorys</taxon>
        <taxon>Myxacorys almedinensis</taxon>
    </lineage>
</organism>
<proteinExistence type="predicted"/>
<gene>
    <name evidence="2" type="ORF">GS601_15195</name>
</gene>
<evidence type="ECO:0000313" key="2">
    <source>
        <dbReference type="EMBL" id="NDJ18615.1"/>
    </source>
</evidence>
<dbReference type="Proteomes" id="UP000646053">
    <property type="component" value="Unassembled WGS sequence"/>
</dbReference>
<sequence>MSFPESEAGTSSSTLMDIEAVQKALNRSRASVYRYSNTDPDALNPPYNPDRLNPELRQSPNEPLTFHPNEVARFAKDVLRIKQVTIEIQEQQPNKTQELLQAILLELQAIHHSLKSRP</sequence>
<dbReference type="RefSeq" id="WP_162424143.1">
    <property type="nucleotide sequence ID" value="NZ_WVIE01000018.1"/>
</dbReference>
<dbReference type="AlphaFoldDB" id="A0A8J7ZAW4"/>
<feature type="region of interest" description="Disordered" evidence="1">
    <location>
        <begin position="35"/>
        <end position="66"/>
    </location>
</feature>
<name>A0A8J7ZAW4_9CYAN</name>
<comment type="caution">
    <text evidence="2">The sequence shown here is derived from an EMBL/GenBank/DDBJ whole genome shotgun (WGS) entry which is preliminary data.</text>
</comment>
<accession>A0A8J7ZAW4</accession>
<keyword evidence="3" id="KW-1185">Reference proteome</keyword>
<dbReference type="EMBL" id="WVIE01000018">
    <property type="protein sequence ID" value="NDJ18615.1"/>
    <property type="molecule type" value="Genomic_DNA"/>
</dbReference>